<sequence>MVKIHIEQDNNFEYGYYCDLDTSNNQFELPPIKHTNYNNIVHKIHRINTDYYNTHYYKLDKYLQEEYCVYNQQEDNTIEEFKNIMVKKYVGNIHTFMTALTITTSGLLLYMLLV</sequence>
<reference evidence="2" key="1">
    <citation type="journal article" date="2020" name="Nature">
        <title>Giant virus diversity and host interactions through global metagenomics.</title>
        <authorList>
            <person name="Schulz F."/>
            <person name="Roux S."/>
            <person name="Paez-Espino D."/>
            <person name="Jungbluth S."/>
            <person name="Walsh D.A."/>
            <person name="Denef V.J."/>
            <person name="McMahon K.D."/>
            <person name="Konstantinidis K.T."/>
            <person name="Eloe-Fadrosh E.A."/>
            <person name="Kyrpides N.C."/>
            <person name="Woyke T."/>
        </authorList>
    </citation>
    <scope>NUCLEOTIDE SEQUENCE</scope>
    <source>
        <strain evidence="2">GVMAG-M-3300027969-2</strain>
    </source>
</reference>
<keyword evidence="1" id="KW-0472">Membrane</keyword>
<keyword evidence="1" id="KW-0812">Transmembrane</keyword>
<accession>A0A6C0LP44</accession>
<keyword evidence="1" id="KW-1133">Transmembrane helix</keyword>
<organism evidence="2">
    <name type="scientific">viral metagenome</name>
    <dbReference type="NCBI Taxonomy" id="1070528"/>
    <lineage>
        <taxon>unclassified sequences</taxon>
        <taxon>metagenomes</taxon>
        <taxon>organismal metagenomes</taxon>
    </lineage>
</organism>
<feature type="transmembrane region" description="Helical" evidence="1">
    <location>
        <begin position="89"/>
        <end position="113"/>
    </location>
</feature>
<proteinExistence type="predicted"/>
<dbReference type="AlphaFoldDB" id="A0A6C0LP44"/>
<evidence type="ECO:0000256" key="1">
    <source>
        <dbReference type="SAM" id="Phobius"/>
    </source>
</evidence>
<name>A0A6C0LP44_9ZZZZ</name>
<protein>
    <submittedName>
        <fullName evidence="2">Uncharacterized protein</fullName>
    </submittedName>
</protein>
<dbReference type="EMBL" id="MN740541">
    <property type="protein sequence ID" value="QHU32686.1"/>
    <property type="molecule type" value="Genomic_DNA"/>
</dbReference>
<evidence type="ECO:0000313" key="2">
    <source>
        <dbReference type="EMBL" id="QHU32686.1"/>
    </source>
</evidence>